<accession>A0ABQ8E5N5</accession>
<evidence type="ECO:0000313" key="2">
    <source>
        <dbReference type="Proteomes" id="UP000824890"/>
    </source>
</evidence>
<dbReference type="EMBL" id="JAGKQM010000002">
    <property type="protein sequence ID" value="KAH0936727.1"/>
    <property type="molecule type" value="Genomic_DNA"/>
</dbReference>
<name>A0ABQ8E5N5_BRANA</name>
<dbReference type="Proteomes" id="UP000824890">
    <property type="component" value="Unassembled WGS sequence"/>
</dbReference>
<proteinExistence type="predicted"/>
<sequence>MEIAEFENLHWQGFSCLSCSKTTAVDRQVRDSLLSIPPSPRYRIIMWKIASTTMALAGILNF</sequence>
<evidence type="ECO:0000313" key="1">
    <source>
        <dbReference type="EMBL" id="KAH0936727.1"/>
    </source>
</evidence>
<protein>
    <submittedName>
        <fullName evidence="1">Uncharacterized protein</fullName>
    </submittedName>
</protein>
<organism evidence="1 2">
    <name type="scientific">Brassica napus</name>
    <name type="common">Rape</name>
    <dbReference type="NCBI Taxonomy" id="3708"/>
    <lineage>
        <taxon>Eukaryota</taxon>
        <taxon>Viridiplantae</taxon>
        <taxon>Streptophyta</taxon>
        <taxon>Embryophyta</taxon>
        <taxon>Tracheophyta</taxon>
        <taxon>Spermatophyta</taxon>
        <taxon>Magnoliopsida</taxon>
        <taxon>eudicotyledons</taxon>
        <taxon>Gunneridae</taxon>
        <taxon>Pentapetalae</taxon>
        <taxon>rosids</taxon>
        <taxon>malvids</taxon>
        <taxon>Brassicales</taxon>
        <taxon>Brassicaceae</taxon>
        <taxon>Brassiceae</taxon>
        <taxon>Brassica</taxon>
    </lineage>
</organism>
<reference evidence="1 2" key="1">
    <citation type="submission" date="2021-05" db="EMBL/GenBank/DDBJ databases">
        <title>Genome Assembly of Synthetic Allotetraploid Brassica napus Reveals Homoeologous Exchanges between Subgenomes.</title>
        <authorList>
            <person name="Davis J.T."/>
        </authorList>
    </citation>
    <scope>NUCLEOTIDE SEQUENCE [LARGE SCALE GENOMIC DNA]</scope>
    <source>
        <strain evidence="2">cv. Da-Ae</strain>
        <tissue evidence="1">Seedling</tissue>
    </source>
</reference>
<gene>
    <name evidence="1" type="ORF">HID58_004188</name>
</gene>
<keyword evidence="2" id="KW-1185">Reference proteome</keyword>
<comment type="caution">
    <text evidence="1">The sequence shown here is derived from an EMBL/GenBank/DDBJ whole genome shotgun (WGS) entry which is preliminary data.</text>
</comment>